<dbReference type="InterPro" id="IPR029063">
    <property type="entry name" value="SAM-dependent_MTases_sf"/>
</dbReference>
<reference evidence="2" key="1">
    <citation type="journal article" date="2014" name="Int. J. Syst. Evol. Microbiol.">
        <title>Complete genome sequence of Corynebacterium casei LMG S-19264T (=DSM 44701T), isolated from a smear-ripened cheese.</title>
        <authorList>
            <consortium name="US DOE Joint Genome Institute (JGI-PGF)"/>
            <person name="Walter F."/>
            <person name="Albersmeier A."/>
            <person name="Kalinowski J."/>
            <person name="Ruckert C."/>
        </authorList>
    </citation>
    <scope>NUCLEOTIDE SEQUENCE</scope>
    <source>
        <strain evidence="2">CGMCC 4.5737</strain>
    </source>
</reference>
<dbReference type="RefSeq" id="WP_189060201.1">
    <property type="nucleotide sequence ID" value="NZ_BMMK01000022.1"/>
</dbReference>
<sequence length="248" mass="27463">MTGLASSNIAYRDPELYDRMRTDDHAVVDRCVELIDQHGPPGARTLVDFGCGTGRDLDQVSRRFDGTGVDLNPAMVNHAHERRPHLDVRLGDMRNFRLGHTVDVLLCLGNSMAYLHSLNDLQAAVSTFAAHAHPGTLLVIETLISAVPASPPRTSDVEHGGIRAEVTVSTEWNLRKQISTTHRTWRFTDGRCESDHLCRRVIFPREMDLLLGGRGFEILSMSNPRDDQELRGPGALVAARYTALTTST</sequence>
<dbReference type="Pfam" id="PF13649">
    <property type="entry name" value="Methyltransf_25"/>
    <property type="match status" value="1"/>
</dbReference>
<name>A0A8J3CB09_9PSEU</name>
<dbReference type="Gene3D" id="3.40.50.150">
    <property type="entry name" value="Vaccinia Virus protein VP39"/>
    <property type="match status" value="1"/>
</dbReference>
<dbReference type="Gene3D" id="2.20.130.10">
    <property type="entry name" value="CAC2371-like domains"/>
    <property type="match status" value="1"/>
</dbReference>
<comment type="caution">
    <text evidence="2">The sequence shown here is derived from an EMBL/GenBank/DDBJ whole genome shotgun (WGS) entry which is preliminary data.</text>
</comment>
<dbReference type="Proteomes" id="UP000637578">
    <property type="component" value="Unassembled WGS sequence"/>
</dbReference>
<dbReference type="AlphaFoldDB" id="A0A8J3CB09"/>
<keyword evidence="3" id="KW-1185">Reference proteome</keyword>
<dbReference type="SUPFAM" id="SSF53335">
    <property type="entry name" value="S-adenosyl-L-methionine-dependent methyltransferases"/>
    <property type="match status" value="1"/>
</dbReference>
<protein>
    <recommendedName>
        <fullName evidence="1">Methyltransferase domain-containing protein</fullName>
    </recommendedName>
</protein>
<proteinExistence type="predicted"/>
<dbReference type="EMBL" id="BMMK01000022">
    <property type="protein sequence ID" value="GGM67753.1"/>
    <property type="molecule type" value="Genomic_DNA"/>
</dbReference>
<gene>
    <name evidence="2" type="ORF">GCM10012275_42940</name>
</gene>
<evidence type="ECO:0000259" key="1">
    <source>
        <dbReference type="Pfam" id="PF13649"/>
    </source>
</evidence>
<accession>A0A8J3CB09</accession>
<dbReference type="InterPro" id="IPR041698">
    <property type="entry name" value="Methyltransf_25"/>
</dbReference>
<reference evidence="2" key="2">
    <citation type="submission" date="2020-09" db="EMBL/GenBank/DDBJ databases">
        <authorList>
            <person name="Sun Q."/>
            <person name="Zhou Y."/>
        </authorList>
    </citation>
    <scope>NUCLEOTIDE SEQUENCE</scope>
    <source>
        <strain evidence="2">CGMCC 4.5737</strain>
    </source>
</reference>
<organism evidence="2 3">
    <name type="scientific">Longimycelium tulufanense</name>
    <dbReference type="NCBI Taxonomy" id="907463"/>
    <lineage>
        <taxon>Bacteria</taxon>
        <taxon>Bacillati</taxon>
        <taxon>Actinomycetota</taxon>
        <taxon>Actinomycetes</taxon>
        <taxon>Pseudonocardiales</taxon>
        <taxon>Pseudonocardiaceae</taxon>
        <taxon>Longimycelium</taxon>
    </lineage>
</organism>
<evidence type="ECO:0000313" key="2">
    <source>
        <dbReference type="EMBL" id="GGM67753.1"/>
    </source>
</evidence>
<dbReference type="CDD" id="cd02440">
    <property type="entry name" value="AdoMet_MTases"/>
    <property type="match status" value="1"/>
</dbReference>
<evidence type="ECO:0000313" key="3">
    <source>
        <dbReference type="Proteomes" id="UP000637578"/>
    </source>
</evidence>
<feature type="domain" description="Methyltransferase" evidence="1">
    <location>
        <begin position="47"/>
        <end position="135"/>
    </location>
</feature>